<keyword evidence="1" id="KW-1133">Transmembrane helix</keyword>
<dbReference type="OrthoDB" id="8757095at2"/>
<proteinExistence type="predicted"/>
<dbReference type="Pfam" id="PF11193">
    <property type="entry name" value="DUF2812"/>
    <property type="match status" value="1"/>
</dbReference>
<gene>
    <name evidence="2" type="ORF">F8O05_08890</name>
</gene>
<dbReference type="RefSeq" id="WP_158052382.1">
    <property type="nucleotide sequence ID" value="NZ_WBKB01000005.1"/>
</dbReference>
<keyword evidence="3" id="KW-1185">Reference proteome</keyword>
<dbReference type="InterPro" id="IPR021359">
    <property type="entry name" value="DUF2812"/>
</dbReference>
<keyword evidence="1" id="KW-0812">Transmembrane</keyword>
<evidence type="ECO:0000256" key="1">
    <source>
        <dbReference type="SAM" id="Phobius"/>
    </source>
</evidence>
<comment type="caution">
    <text evidence="2">The sequence shown here is derived from an EMBL/GenBank/DDBJ whole genome shotgun (WGS) entry which is preliminary data.</text>
</comment>
<dbReference type="Proteomes" id="UP000433493">
    <property type="component" value="Unassembled WGS sequence"/>
</dbReference>
<feature type="transmembrane region" description="Helical" evidence="1">
    <location>
        <begin position="119"/>
        <end position="140"/>
    </location>
</feature>
<evidence type="ECO:0000313" key="3">
    <source>
        <dbReference type="Proteomes" id="UP000433493"/>
    </source>
</evidence>
<sequence>MKKFRSFINFDREEAWLNRMACEGNLLTRVGIFYHFEKINPASLEAAARIRVDYQPEMRAEDFTDYVTLFADSGWRHLAGSRNSGAQYFAAVEPSASLEIFSDEASKAQRYRRTLTGRASALLVFAIATFVFIYSGAMGVPPEDWYRTPGLWEMSGLEFVGAFAFESIFVFFRNIAPRLIAALSLILAWQMLQQYRLWMCSRGEATTAA</sequence>
<feature type="transmembrane region" description="Helical" evidence="1">
    <location>
        <begin position="160"/>
        <end position="189"/>
    </location>
</feature>
<dbReference type="EMBL" id="WBKB01000005">
    <property type="protein sequence ID" value="KAB1642579.1"/>
    <property type="molecule type" value="Genomic_DNA"/>
</dbReference>
<accession>A0A7J5B9Z2</accession>
<dbReference type="AlphaFoldDB" id="A0A7J5B9Z2"/>
<organism evidence="2 3">
    <name type="scientific">Gulosibacter chungangensis</name>
    <dbReference type="NCBI Taxonomy" id="979746"/>
    <lineage>
        <taxon>Bacteria</taxon>
        <taxon>Bacillati</taxon>
        <taxon>Actinomycetota</taxon>
        <taxon>Actinomycetes</taxon>
        <taxon>Micrococcales</taxon>
        <taxon>Microbacteriaceae</taxon>
        <taxon>Gulosibacter</taxon>
    </lineage>
</organism>
<name>A0A7J5B9Z2_9MICO</name>
<evidence type="ECO:0000313" key="2">
    <source>
        <dbReference type="EMBL" id="KAB1642579.1"/>
    </source>
</evidence>
<protein>
    <submittedName>
        <fullName evidence="2">DUF2812 domain-containing protein</fullName>
    </submittedName>
</protein>
<reference evidence="2 3" key="1">
    <citation type="submission" date="2019-09" db="EMBL/GenBank/DDBJ databases">
        <title>Phylogeny of genus Pseudoclavibacter and closely related genus.</title>
        <authorList>
            <person name="Li Y."/>
        </authorList>
    </citation>
    <scope>NUCLEOTIDE SEQUENCE [LARGE SCALE GENOMIC DNA]</scope>
    <source>
        <strain evidence="2 3">KCTC 13959</strain>
    </source>
</reference>
<keyword evidence="1" id="KW-0472">Membrane</keyword>